<dbReference type="EMBL" id="JAVDYJ010000001">
    <property type="protein sequence ID" value="MDR7346263.1"/>
    <property type="molecule type" value="Genomic_DNA"/>
</dbReference>
<organism evidence="3 4">
    <name type="scientific">Enteractinococcus fodinae</name>
    <dbReference type="NCBI Taxonomy" id="684663"/>
    <lineage>
        <taxon>Bacteria</taxon>
        <taxon>Bacillati</taxon>
        <taxon>Actinomycetota</taxon>
        <taxon>Actinomycetes</taxon>
        <taxon>Micrococcales</taxon>
        <taxon>Micrococcaceae</taxon>
    </lineage>
</organism>
<comment type="caution">
    <text evidence="3">The sequence shown here is derived from an EMBL/GenBank/DDBJ whole genome shotgun (WGS) entry which is preliminary data.</text>
</comment>
<evidence type="ECO:0000313" key="3">
    <source>
        <dbReference type="EMBL" id="MDR7346263.1"/>
    </source>
</evidence>
<accession>A0ABU2B0E0</accession>
<gene>
    <name evidence="3" type="ORF">J2S62_000520</name>
</gene>
<keyword evidence="2" id="KW-1133">Transmembrane helix</keyword>
<reference evidence="3 4" key="1">
    <citation type="submission" date="2023-07" db="EMBL/GenBank/DDBJ databases">
        <title>Sequencing the genomes of 1000 actinobacteria strains.</title>
        <authorList>
            <person name="Klenk H.-P."/>
        </authorList>
    </citation>
    <scope>NUCLEOTIDE SEQUENCE [LARGE SCALE GENOMIC DNA]</scope>
    <source>
        <strain evidence="3 4">DSM 22966</strain>
    </source>
</reference>
<evidence type="ECO:0000313" key="4">
    <source>
        <dbReference type="Proteomes" id="UP001183794"/>
    </source>
</evidence>
<dbReference type="PANTHER" id="PTHR34703:SF1">
    <property type="entry name" value="ANTIPORTER SUBUNIT MNHG2-RELATED"/>
    <property type="match status" value="1"/>
</dbReference>
<keyword evidence="2" id="KW-0812">Transmembrane</keyword>
<dbReference type="Proteomes" id="UP001183794">
    <property type="component" value="Unassembled WGS sequence"/>
</dbReference>
<keyword evidence="4" id="KW-1185">Reference proteome</keyword>
<feature type="transmembrane region" description="Helical" evidence="2">
    <location>
        <begin position="12"/>
        <end position="32"/>
    </location>
</feature>
<feature type="transmembrane region" description="Helical" evidence="2">
    <location>
        <begin position="52"/>
        <end position="78"/>
    </location>
</feature>
<proteinExistence type="inferred from homology"/>
<dbReference type="PANTHER" id="PTHR34703">
    <property type="entry name" value="ANTIPORTER SUBUNIT MNHG2-RELATED"/>
    <property type="match status" value="1"/>
</dbReference>
<dbReference type="Pfam" id="PF03334">
    <property type="entry name" value="PhaG_MnhG_YufB"/>
    <property type="match status" value="1"/>
</dbReference>
<evidence type="ECO:0000256" key="1">
    <source>
        <dbReference type="ARBA" id="ARBA00008404"/>
    </source>
</evidence>
<dbReference type="RefSeq" id="WP_310171030.1">
    <property type="nucleotide sequence ID" value="NZ_BAABHE010000002.1"/>
</dbReference>
<protein>
    <submittedName>
        <fullName evidence="3">Multicomponent Na+:H+ antiporter subunit G</fullName>
    </submittedName>
</protein>
<keyword evidence="2" id="KW-0472">Membrane</keyword>
<name>A0ABU2B0E0_9MICC</name>
<dbReference type="InterPro" id="IPR005133">
    <property type="entry name" value="PhaG_MnhG_YufB"/>
</dbReference>
<comment type="similarity">
    <text evidence="1">Belongs to the CPA3 antiporters (TC 2.A.63) subunit G family.</text>
</comment>
<sequence length="135" mass="14774">MELTYDSWMEIVAAILLVLGTLLSAVAGFGLLRFPDVLSRMHASTKPQVLGLLLALAGLGFALETWAVIPVLIVAWLAQLITAPVSAHMVGRATYRSHHLDPAHIAVDDLAQAVQAQDRADAEQQQRQHPHQDRR</sequence>
<dbReference type="NCBIfam" id="TIGR01300">
    <property type="entry name" value="CPA3_mnhG_phaG"/>
    <property type="match status" value="1"/>
</dbReference>
<evidence type="ECO:0000256" key="2">
    <source>
        <dbReference type="SAM" id="Phobius"/>
    </source>
</evidence>
<dbReference type="NCBIfam" id="NF009314">
    <property type="entry name" value="PRK12674.1-2"/>
    <property type="match status" value="1"/>
</dbReference>